<dbReference type="SMART" id="SM00271">
    <property type="entry name" value="DnaJ"/>
    <property type="match status" value="1"/>
</dbReference>
<dbReference type="SUPFAM" id="SSF46565">
    <property type="entry name" value="Chaperone J-domain"/>
    <property type="match status" value="1"/>
</dbReference>
<organism evidence="4 5">
    <name type="scientific">Conger conger</name>
    <name type="common">Conger eel</name>
    <name type="synonym">Muraena conger</name>
    <dbReference type="NCBI Taxonomy" id="82655"/>
    <lineage>
        <taxon>Eukaryota</taxon>
        <taxon>Metazoa</taxon>
        <taxon>Chordata</taxon>
        <taxon>Craniata</taxon>
        <taxon>Vertebrata</taxon>
        <taxon>Euteleostomi</taxon>
        <taxon>Actinopterygii</taxon>
        <taxon>Neopterygii</taxon>
        <taxon>Teleostei</taxon>
        <taxon>Anguilliformes</taxon>
        <taxon>Congridae</taxon>
        <taxon>Conger</taxon>
    </lineage>
</organism>
<dbReference type="PRINTS" id="PR00625">
    <property type="entry name" value="JDOMAIN"/>
</dbReference>
<proteinExistence type="predicted"/>
<dbReference type="AlphaFoldDB" id="A0A9Q1I488"/>
<dbReference type="PROSITE" id="PS00636">
    <property type="entry name" value="DNAJ_1"/>
    <property type="match status" value="1"/>
</dbReference>
<dbReference type="PANTHER" id="PTHR45168:SF3">
    <property type="entry name" value="DNAJ HEAT SHOCK PROTEIN FAMILY (HSP40) MEMBER B2"/>
    <property type="match status" value="1"/>
</dbReference>
<dbReference type="GO" id="GO:0051082">
    <property type="term" value="F:unfolded protein binding"/>
    <property type="evidence" value="ECO:0007669"/>
    <property type="project" value="InterPro"/>
</dbReference>
<accession>A0A9Q1I488</accession>
<dbReference type="EMBL" id="JAFJMO010000004">
    <property type="protein sequence ID" value="KAJ8279845.1"/>
    <property type="molecule type" value="Genomic_DNA"/>
</dbReference>
<comment type="caution">
    <text evidence="4">The sequence shown here is derived from an EMBL/GenBank/DDBJ whole genome shotgun (WGS) entry which is preliminary data.</text>
</comment>
<evidence type="ECO:0000313" key="5">
    <source>
        <dbReference type="Proteomes" id="UP001152803"/>
    </source>
</evidence>
<evidence type="ECO:0000256" key="1">
    <source>
        <dbReference type="ARBA" id="ARBA00023186"/>
    </source>
</evidence>
<dbReference type="Gene3D" id="1.10.287.110">
    <property type="entry name" value="DnaJ domain"/>
    <property type="match status" value="1"/>
</dbReference>
<feature type="compositionally biased region" description="Basic and acidic residues" evidence="2">
    <location>
        <begin position="1"/>
        <end position="16"/>
    </location>
</feature>
<dbReference type="CDD" id="cd06257">
    <property type="entry name" value="DnaJ"/>
    <property type="match status" value="1"/>
</dbReference>
<dbReference type="InterPro" id="IPR001623">
    <property type="entry name" value="DnaJ_domain"/>
</dbReference>
<gene>
    <name evidence="4" type="ORF">COCON_G00069110</name>
</gene>
<dbReference type="InterPro" id="IPR036869">
    <property type="entry name" value="J_dom_sf"/>
</dbReference>
<dbReference type="PROSITE" id="PS50076">
    <property type="entry name" value="DNAJ_2"/>
    <property type="match status" value="1"/>
</dbReference>
<keyword evidence="1" id="KW-0143">Chaperone</keyword>
<dbReference type="OrthoDB" id="10250354at2759"/>
<protein>
    <recommendedName>
        <fullName evidence="3">J domain-containing protein</fullName>
    </recommendedName>
</protein>
<keyword evidence="5" id="KW-1185">Reference proteome</keyword>
<evidence type="ECO:0000256" key="2">
    <source>
        <dbReference type="SAM" id="MobiDB-lite"/>
    </source>
</evidence>
<dbReference type="InterPro" id="IPR018253">
    <property type="entry name" value="DnaJ_domain_CS"/>
</dbReference>
<evidence type="ECO:0000313" key="4">
    <source>
        <dbReference type="EMBL" id="KAJ8279845.1"/>
    </source>
</evidence>
<dbReference type="GO" id="GO:0030544">
    <property type="term" value="F:Hsp70 protein binding"/>
    <property type="evidence" value="ECO:0007669"/>
    <property type="project" value="InterPro"/>
</dbReference>
<dbReference type="PANTHER" id="PTHR45168">
    <property type="entry name" value="DNAJ HOMOLOG SUBFAMILY B MEMBER 2"/>
    <property type="match status" value="1"/>
</dbReference>
<reference evidence="4" key="1">
    <citation type="journal article" date="2023" name="Science">
        <title>Genome structures resolve the early diversification of teleost fishes.</title>
        <authorList>
            <person name="Parey E."/>
            <person name="Louis A."/>
            <person name="Montfort J."/>
            <person name="Bouchez O."/>
            <person name="Roques C."/>
            <person name="Iampietro C."/>
            <person name="Lluch J."/>
            <person name="Castinel A."/>
            <person name="Donnadieu C."/>
            <person name="Desvignes T."/>
            <person name="Floi Bucao C."/>
            <person name="Jouanno E."/>
            <person name="Wen M."/>
            <person name="Mejri S."/>
            <person name="Dirks R."/>
            <person name="Jansen H."/>
            <person name="Henkel C."/>
            <person name="Chen W.J."/>
            <person name="Zahm M."/>
            <person name="Cabau C."/>
            <person name="Klopp C."/>
            <person name="Thompson A.W."/>
            <person name="Robinson-Rechavi M."/>
            <person name="Braasch I."/>
            <person name="Lecointre G."/>
            <person name="Bobe J."/>
            <person name="Postlethwait J.H."/>
            <person name="Berthelot C."/>
            <person name="Roest Crollius H."/>
            <person name="Guiguen Y."/>
        </authorList>
    </citation>
    <scope>NUCLEOTIDE SEQUENCE</scope>
    <source>
        <strain evidence="4">Concon-B</strain>
    </source>
</reference>
<sequence length="274" mass="29726">MARAFLKENSEGDERSITGSSHPCRYHRRELGSTMTDYYCILGVCRNVPLEDIRQAYRQSALRWHPDQNLTNRAEAELRFRELSEAYEVLSDPVKRTNYDSFGIQAVGHQCGSFSFRSPMDVFSDFFGGQDPFGNKGMAMPMCNMGLPTMQMPGFSHGLSGVSMSSSSFKSTSGGMPTGFGAMHTGLGAMHTGIGMPQPCGGAMHGQSFNSFSSGIGGCSVGGRQSVSTSTCTVNGKQVMTKKITTDGVIREEIYENGILTSVKVDGKEQLLNK</sequence>
<dbReference type="Proteomes" id="UP001152803">
    <property type="component" value="Unassembled WGS sequence"/>
</dbReference>
<feature type="region of interest" description="Disordered" evidence="2">
    <location>
        <begin position="1"/>
        <end position="23"/>
    </location>
</feature>
<feature type="domain" description="J" evidence="3">
    <location>
        <begin position="37"/>
        <end position="103"/>
    </location>
</feature>
<name>A0A9Q1I488_CONCO</name>
<dbReference type="InterPro" id="IPR043183">
    <property type="entry name" value="DNJB2/6-like"/>
</dbReference>
<evidence type="ECO:0000259" key="3">
    <source>
        <dbReference type="PROSITE" id="PS50076"/>
    </source>
</evidence>
<dbReference type="Pfam" id="PF00226">
    <property type="entry name" value="DnaJ"/>
    <property type="match status" value="1"/>
</dbReference>